<dbReference type="GeneID" id="66928400"/>
<evidence type="ECO:0000313" key="2">
    <source>
        <dbReference type="EMBL" id="GIJ98302.1"/>
    </source>
</evidence>
<feature type="region of interest" description="Disordered" evidence="1">
    <location>
        <begin position="1"/>
        <end position="91"/>
    </location>
</feature>
<dbReference type="OrthoDB" id="5431011at2759"/>
<name>A0A9P3F1S3_ASPVI</name>
<evidence type="ECO:0000256" key="1">
    <source>
        <dbReference type="SAM" id="MobiDB-lite"/>
    </source>
</evidence>
<feature type="region of interest" description="Disordered" evidence="1">
    <location>
        <begin position="240"/>
        <end position="279"/>
    </location>
</feature>
<proteinExistence type="predicted"/>
<sequence>MSQESQIHRSAKRANPCLPPDSSSQIPWNPSRAMTGPLSPWPQNPNPNPNPRQSNSQPPSRLKSAVARNLASSQSERRLNTTTQPISDNGESMSIVFCQQPQSSQTNPGRTYLTPEQQLEVIQWCFSHRGWYADRNITKTEFWARCAQFIKDKFNKTYAAPERMVRTLENRRRQEMKEEMAASSGLAKDELKQTLNKWIEFLDDVKLRAEERKARIAAQQSSHPTLGGQARELLCRRMAKRRHEAEGDRSGEATTESETSESSGVSGRRRKQLRRMREQEREAELYRTALANALTAFGTAFSNSLSKSLSEPIRKVEKEISSLKELHTRLNEQTTRILQLLQEMREVDLDRKISKVEC</sequence>
<keyword evidence="3" id="KW-1185">Reference proteome</keyword>
<protein>
    <submittedName>
        <fullName evidence="2">Uncharacterized protein</fullName>
    </submittedName>
</protein>
<gene>
    <name evidence="2" type="ORF">Aspvir_000418</name>
</gene>
<organism evidence="2 3">
    <name type="scientific">Aspergillus viridinutans</name>
    <dbReference type="NCBI Taxonomy" id="75553"/>
    <lineage>
        <taxon>Eukaryota</taxon>
        <taxon>Fungi</taxon>
        <taxon>Dikarya</taxon>
        <taxon>Ascomycota</taxon>
        <taxon>Pezizomycotina</taxon>
        <taxon>Eurotiomycetes</taxon>
        <taxon>Eurotiomycetidae</taxon>
        <taxon>Eurotiales</taxon>
        <taxon>Aspergillaceae</taxon>
        <taxon>Aspergillus</taxon>
        <taxon>Aspergillus subgen. Fumigati</taxon>
    </lineage>
</organism>
<evidence type="ECO:0000313" key="3">
    <source>
        <dbReference type="Proteomes" id="UP000710440"/>
    </source>
</evidence>
<dbReference type="EMBL" id="BOPL01000001">
    <property type="protein sequence ID" value="GIJ98302.1"/>
    <property type="molecule type" value="Genomic_DNA"/>
</dbReference>
<dbReference type="RefSeq" id="XP_043121489.1">
    <property type="nucleotide sequence ID" value="XM_043265554.1"/>
</dbReference>
<dbReference type="Proteomes" id="UP000710440">
    <property type="component" value="Unassembled WGS sequence"/>
</dbReference>
<feature type="compositionally biased region" description="Pro residues" evidence="1">
    <location>
        <begin position="39"/>
        <end position="50"/>
    </location>
</feature>
<feature type="compositionally biased region" description="Low complexity" evidence="1">
    <location>
        <begin position="252"/>
        <end position="266"/>
    </location>
</feature>
<reference evidence="2 3" key="1">
    <citation type="submission" date="2021-02" db="EMBL/GenBank/DDBJ databases">
        <title>Pan-genome distribution and transcriptional activeness of fungal secondary metabolism genes in Aspergillus section Fumigati.</title>
        <authorList>
            <person name="Takahashi H."/>
            <person name="Umemura M."/>
            <person name="Ninomiya A."/>
            <person name="Kusuya Y."/>
            <person name="Urayama S."/>
            <person name="Shimizu M."/>
            <person name="Watanabe A."/>
            <person name="Kamei K."/>
            <person name="Yaguchi T."/>
            <person name="Hagiwara D."/>
        </authorList>
    </citation>
    <scope>NUCLEOTIDE SEQUENCE [LARGE SCALE GENOMIC DNA]</scope>
    <source>
        <strain evidence="2 3">IFM 47045</strain>
    </source>
</reference>
<dbReference type="AlphaFoldDB" id="A0A9P3F1S3"/>
<comment type="caution">
    <text evidence="2">The sequence shown here is derived from an EMBL/GenBank/DDBJ whole genome shotgun (WGS) entry which is preliminary data.</text>
</comment>
<feature type="compositionally biased region" description="Low complexity" evidence="1">
    <location>
        <begin position="51"/>
        <end position="60"/>
    </location>
</feature>
<feature type="compositionally biased region" description="Polar residues" evidence="1">
    <location>
        <begin position="70"/>
        <end position="91"/>
    </location>
</feature>
<accession>A0A9P3F1S3</accession>